<dbReference type="AlphaFoldDB" id="A0A210PY70"/>
<keyword evidence="3" id="KW-1185">Reference proteome</keyword>
<evidence type="ECO:0000256" key="1">
    <source>
        <dbReference type="SAM" id="MobiDB-lite"/>
    </source>
</evidence>
<name>A0A210PY70_MIZYE</name>
<feature type="region of interest" description="Disordered" evidence="1">
    <location>
        <begin position="85"/>
        <end position="111"/>
    </location>
</feature>
<feature type="compositionally biased region" description="Polar residues" evidence="1">
    <location>
        <begin position="101"/>
        <end position="111"/>
    </location>
</feature>
<proteinExistence type="predicted"/>
<dbReference type="EMBL" id="NEDP02005399">
    <property type="protein sequence ID" value="OWF41422.1"/>
    <property type="molecule type" value="Genomic_DNA"/>
</dbReference>
<feature type="compositionally biased region" description="Low complexity" evidence="1">
    <location>
        <begin position="7"/>
        <end position="19"/>
    </location>
</feature>
<reference evidence="2 3" key="1">
    <citation type="journal article" date="2017" name="Nat. Ecol. Evol.">
        <title>Scallop genome provides insights into evolution of bilaterian karyotype and development.</title>
        <authorList>
            <person name="Wang S."/>
            <person name="Zhang J."/>
            <person name="Jiao W."/>
            <person name="Li J."/>
            <person name="Xun X."/>
            <person name="Sun Y."/>
            <person name="Guo X."/>
            <person name="Huan P."/>
            <person name="Dong B."/>
            <person name="Zhang L."/>
            <person name="Hu X."/>
            <person name="Sun X."/>
            <person name="Wang J."/>
            <person name="Zhao C."/>
            <person name="Wang Y."/>
            <person name="Wang D."/>
            <person name="Huang X."/>
            <person name="Wang R."/>
            <person name="Lv J."/>
            <person name="Li Y."/>
            <person name="Zhang Z."/>
            <person name="Liu B."/>
            <person name="Lu W."/>
            <person name="Hui Y."/>
            <person name="Liang J."/>
            <person name="Zhou Z."/>
            <person name="Hou R."/>
            <person name="Li X."/>
            <person name="Liu Y."/>
            <person name="Li H."/>
            <person name="Ning X."/>
            <person name="Lin Y."/>
            <person name="Zhao L."/>
            <person name="Xing Q."/>
            <person name="Dou J."/>
            <person name="Li Y."/>
            <person name="Mao J."/>
            <person name="Guo H."/>
            <person name="Dou H."/>
            <person name="Li T."/>
            <person name="Mu C."/>
            <person name="Jiang W."/>
            <person name="Fu Q."/>
            <person name="Fu X."/>
            <person name="Miao Y."/>
            <person name="Liu J."/>
            <person name="Yu Q."/>
            <person name="Li R."/>
            <person name="Liao H."/>
            <person name="Li X."/>
            <person name="Kong Y."/>
            <person name="Jiang Z."/>
            <person name="Chourrout D."/>
            <person name="Li R."/>
            <person name="Bao Z."/>
        </authorList>
    </citation>
    <scope>NUCLEOTIDE SEQUENCE [LARGE SCALE GENOMIC DNA]</scope>
    <source>
        <strain evidence="2 3">PY_sf001</strain>
    </source>
</reference>
<feature type="compositionally biased region" description="Polar residues" evidence="1">
    <location>
        <begin position="20"/>
        <end position="58"/>
    </location>
</feature>
<sequence length="146" mass="15976">MGNVNQPTSTSYKTTPTPSVNCSYPGMSQTNVQTPRSTGLQGNNSLAGSHTLGGNSNRDYLPSRCSCYKTTTTPSVTQNRALTWKMYGPPPRSNEYKAPTPSVNHNSSLMSHPNDHQPITDIVNFPQPELQRTKRKDNNCGCCTIL</sequence>
<gene>
    <name evidence="2" type="ORF">KP79_PYT20593</name>
</gene>
<evidence type="ECO:0000313" key="2">
    <source>
        <dbReference type="EMBL" id="OWF41422.1"/>
    </source>
</evidence>
<comment type="caution">
    <text evidence="2">The sequence shown here is derived from an EMBL/GenBank/DDBJ whole genome shotgun (WGS) entry which is preliminary data.</text>
</comment>
<accession>A0A210PY70</accession>
<protein>
    <submittedName>
        <fullName evidence="2">Uncharacterized protein</fullName>
    </submittedName>
</protein>
<feature type="region of interest" description="Disordered" evidence="1">
    <location>
        <begin position="1"/>
        <end position="59"/>
    </location>
</feature>
<organism evidence="2 3">
    <name type="scientific">Mizuhopecten yessoensis</name>
    <name type="common">Japanese scallop</name>
    <name type="synonym">Patinopecten yessoensis</name>
    <dbReference type="NCBI Taxonomy" id="6573"/>
    <lineage>
        <taxon>Eukaryota</taxon>
        <taxon>Metazoa</taxon>
        <taxon>Spiralia</taxon>
        <taxon>Lophotrochozoa</taxon>
        <taxon>Mollusca</taxon>
        <taxon>Bivalvia</taxon>
        <taxon>Autobranchia</taxon>
        <taxon>Pteriomorphia</taxon>
        <taxon>Pectinida</taxon>
        <taxon>Pectinoidea</taxon>
        <taxon>Pectinidae</taxon>
        <taxon>Mizuhopecten</taxon>
    </lineage>
</organism>
<dbReference type="Proteomes" id="UP000242188">
    <property type="component" value="Unassembled WGS sequence"/>
</dbReference>
<evidence type="ECO:0000313" key="3">
    <source>
        <dbReference type="Proteomes" id="UP000242188"/>
    </source>
</evidence>